<keyword evidence="2" id="KW-1185">Reference proteome</keyword>
<dbReference type="EMBL" id="JAAGNC010000216">
    <property type="protein sequence ID" value="NEC62686.1"/>
    <property type="molecule type" value="Genomic_DNA"/>
</dbReference>
<organism evidence="1 2">
    <name type="scientific">Amycolatopsis rubida</name>
    <dbReference type="NCBI Taxonomy" id="112413"/>
    <lineage>
        <taxon>Bacteria</taxon>
        <taxon>Bacillati</taxon>
        <taxon>Actinomycetota</taxon>
        <taxon>Actinomycetes</taxon>
        <taxon>Pseudonocardiales</taxon>
        <taxon>Pseudonocardiaceae</taxon>
        <taxon>Amycolatopsis</taxon>
    </lineage>
</organism>
<sequence>MAASPHRAAFRIVHCVRSPGRRLDRIEAATGWWLEDAMDRFQATFALLARRLVTSDRTLGDVG</sequence>
<dbReference type="RefSeq" id="WP_067575575.1">
    <property type="nucleotide sequence ID" value="NZ_JAAGNC010000216.1"/>
</dbReference>
<evidence type="ECO:0000313" key="2">
    <source>
        <dbReference type="Proteomes" id="UP000470404"/>
    </source>
</evidence>
<name>A0ABX0C4T2_9PSEU</name>
<dbReference type="Proteomes" id="UP000470404">
    <property type="component" value="Unassembled WGS sequence"/>
</dbReference>
<evidence type="ECO:0008006" key="3">
    <source>
        <dbReference type="Google" id="ProtNLM"/>
    </source>
</evidence>
<protein>
    <recommendedName>
        <fullName evidence="3">MarR family transcriptional regulator</fullName>
    </recommendedName>
</protein>
<accession>A0ABX0C4T2</accession>
<comment type="caution">
    <text evidence="1">The sequence shown here is derived from an EMBL/GenBank/DDBJ whole genome shotgun (WGS) entry which is preliminary data.</text>
</comment>
<evidence type="ECO:0000313" key="1">
    <source>
        <dbReference type="EMBL" id="NEC62686.1"/>
    </source>
</evidence>
<proteinExistence type="predicted"/>
<gene>
    <name evidence="1" type="ORF">G3I59_45615</name>
</gene>
<reference evidence="1 2" key="1">
    <citation type="submission" date="2020-01" db="EMBL/GenBank/DDBJ databases">
        <title>Insect and environment-associated Actinomycetes.</title>
        <authorList>
            <person name="Currrie C."/>
            <person name="Chevrette M."/>
            <person name="Carlson C."/>
            <person name="Stubbendieck R."/>
            <person name="Wendt-Pienkowski E."/>
        </authorList>
    </citation>
    <scope>NUCLEOTIDE SEQUENCE [LARGE SCALE GENOMIC DNA]</scope>
    <source>
        <strain evidence="1 2">SID8386</strain>
    </source>
</reference>